<accession>A0A2H1WZN9</accession>
<dbReference type="EMBL" id="ODYU01012260">
    <property type="protein sequence ID" value="SOQ58472.1"/>
    <property type="molecule type" value="Genomic_DNA"/>
</dbReference>
<sequence length="94" mass="10560">MVKTKNFKRTASLAEWLQVRLPGKGFRFHVTFKAKTDFGNMVNLRKYGGVSPPCLGKHVKALDLRLTSLRSCRSTVQSVLESEGTETTPGWTFN</sequence>
<reference evidence="1" key="1">
    <citation type="submission" date="2016-07" db="EMBL/GenBank/DDBJ databases">
        <authorList>
            <person name="Bretaudeau A."/>
        </authorList>
    </citation>
    <scope>NUCLEOTIDE SEQUENCE</scope>
    <source>
        <strain evidence="1">Rice</strain>
        <tissue evidence="1">Whole body</tissue>
    </source>
</reference>
<organism evidence="1">
    <name type="scientific">Spodoptera frugiperda</name>
    <name type="common">Fall armyworm</name>
    <dbReference type="NCBI Taxonomy" id="7108"/>
    <lineage>
        <taxon>Eukaryota</taxon>
        <taxon>Metazoa</taxon>
        <taxon>Ecdysozoa</taxon>
        <taxon>Arthropoda</taxon>
        <taxon>Hexapoda</taxon>
        <taxon>Insecta</taxon>
        <taxon>Pterygota</taxon>
        <taxon>Neoptera</taxon>
        <taxon>Endopterygota</taxon>
        <taxon>Lepidoptera</taxon>
        <taxon>Glossata</taxon>
        <taxon>Ditrysia</taxon>
        <taxon>Noctuoidea</taxon>
        <taxon>Noctuidae</taxon>
        <taxon>Amphipyrinae</taxon>
        <taxon>Spodoptera</taxon>
    </lineage>
</organism>
<dbReference type="AlphaFoldDB" id="A0A2H1WZN9"/>
<name>A0A2H1WZN9_SPOFR</name>
<gene>
    <name evidence="1" type="ORF">SFRICE_028884</name>
</gene>
<proteinExistence type="predicted"/>
<evidence type="ECO:0000313" key="1">
    <source>
        <dbReference type="EMBL" id="SOQ58472.1"/>
    </source>
</evidence>
<protein>
    <submittedName>
        <fullName evidence="1">SFRICE_028884</fullName>
    </submittedName>
</protein>